<gene>
    <name evidence="1" type="ORF">B2A_10975</name>
</gene>
<name>T1AHY7_9ZZZZ</name>
<sequence>VPYYWLQKAESVPPIHDITTDPAHPPAFTALLPHLAHIPNTPVYGGGNARARQIERESVIGFATRGEGRRNPEAALVVKNCKTWSPRCLATVQSVYYPDIRPLIFKGRNPTQVYAAALAIMHRRGWTVAFASPGTGRIEAVARTAWFGFKDDVALRIEAALQALASICVPNRGSACPTLVETRSGSIGFCMHSSPISMNEEPGCITRRRG</sequence>
<dbReference type="AlphaFoldDB" id="T1AHY7"/>
<accession>T1AHY7</accession>
<dbReference type="EMBL" id="AUZZ01007906">
    <property type="protein sequence ID" value="EQD40604.1"/>
    <property type="molecule type" value="Genomic_DNA"/>
</dbReference>
<reference evidence="1" key="2">
    <citation type="journal article" date="2014" name="ISME J.">
        <title>Microbial stratification in low pH oxic and suboxic macroscopic growths along an acid mine drainage.</title>
        <authorList>
            <person name="Mendez-Garcia C."/>
            <person name="Mesa V."/>
            <person name="Sprenger R.R."/>
            <person name="Richter M."/>
            <person name="Diez M.S."/>
            <person name="Solano J."/>
            <person name="Bargiela R."/>
            <person name="Golyshina O.V."/>
            <person name="Manteca A."/>
            <person name="Ramos J.L."/>
            <person name="Gallego J.R."/>
            <person name="Llorente I."/>
            <person name="Martins Dos Santos V.A."/>
            <person name="Jensen O.N."/>
            <person name="Pelaez A.I."/>
            <person name="Sanchez J."/>
            <person name="Ferrer M."/>
        </authorList>
    </citation>
    <scope>NUCLEOTIDE SEQUENCE</scope>
</reference>
<proteinExistence type="predicted"/>
<comment type="caution">
    <text evidence="1">The sequence shown here is derived from an EMBL/GenBank/DDBJ whole genome shotgun (WGS) entry which is preliminary data.</text>
</comment>
<dbReference type="Pfam" id="PF07386">
    <property type="entry name" value="DUF1499"/>
    <property type="match status" value="1"/>
</dbReference>
<feature type="non-terminal residue" evidence="1">
    <location>
        <position position="1"/>
    </location>
</feature>
<dbReference type="InterPro" id="IPR010865">
    <property type="entry name" value="DUF1499"/>
</dbReference>
<reference evidence="1" key="1">
    <citation type="submission" date="2013-08" db="EMBL/GenBank/DDBJ databases">
        <authorList>
            <person name="Mendez C."/>
            <person name="Richter M."/>
            <person name="Ferrer M."/>
            <person name="Sanchez J."/>
        </authorList>
    </citation>
    <scope>NUCLEOTIDE SEQUENCE</scope>
</reference>
<organism evidence="1">
    <name type="scientific">mine drainage metagenome</name>
    <dbReference type="NCBI Taxonomy" id="410659"/>
    <lineage>
        <taxon>unclassified sequences</taxon>
        <taxon>metagenomes</taxon>
        <taxon>ecological metagenomes</taxon>
    </lineage>
</organism>
<protein>
    <submittedName>
        <fullName evidence="1">Uncharacterized protein</fullName>
    </submittedName>
</protein>
<evidence type="ECO:0000313" key="1">
    <source>
        <dbReference type="EMBL" id="EQD40604.1"/>
    </source>
</evidence>